<evidence type="ECO:0000256" key="3">
    <source>
        <dbReference type="ARBA" id="ARBA00022553"/>
    </source>
</evidence>
<dbReference type="InterPro" id="IPR041617">
    <property type="entry name" value="TPR_MalT"/>
</dbReference>
<dbReference type="Proteomes" id="UP001501758">
    <property type="component" value="Unassembled WGS sequence"/>
</dbReference>
<dbReference type="InterPro" id="IPR019734">
    <property type="entry name" value="TPR_rpt"/>
</dbReference>
<evidence type="ECO:0000256" key="11">
    <source>
        <dbReference type="SAM" id="Phobius"/>
    </source>
</evidence>
<feature type="domain" description="Histidine kinase" evidence="12">
    <location>
        <begin position="474"/>
        <end position="658"/>
    </location>
</feature>
<dbReference type="Gene3D" id="1.20.5.1930">
    <property type="match status" value="1"/>
</dbReference>
<feature type="transmembrane region" description="Helical" evidence="11">
    <location>
        <begin position="414"/>
        <end position="434"/>
    </location>
</feature>
<keyword evidence="8" id="KW-0902">Two-component regulatory system</keyword>
<keyword evidence="7 13" id="KW-0067">ATP-binding</keyword>
<evidence type="ECO:0000256" key="7">
    <source>
        <dbReference type="ARBA" id="ARBA00022840"/>
    </source>
</evidence>
<keyword evidence="10" id="KW-0175">Coiled coil</keyword>
<evidence type="ECO:0000256" key="5">
    <source>
        <dbReference type="ARBA" id="ARBA00022741"/>
    </source>
</evidence>
<feature type="repeat" description="TPR" evidence="9">
    <location>
        <begin position="214"/>
        <end position="247"/>
    </location>
</feature>
<evidence type="ECO:0000313" key="14">
    <source>
        <dbReference type="Proteomes" id="UP001501758"/>
    </source>
</evidence>
<dbReference type="InterPro" id="IPR005467">
    <property type="entry name" value="His_kinase_dom"/>
</dbReference>
<dbReference type="Pfam" id="PF07730">
    <property type="entry name" value="HisKA_3"/>
    <property type="match status" value="1"/>
</dbReference>
<keyword evidence="14" id="KW-1185">Reference proteome</keyword>
<keyword evidence="11" id="KW-1133">Transmembrane helix</keyword>
<comment type="catalytic activity">
    <reaction evidence="1">
        <text>ATP + protein L-histidine = ADP + protein N-phospho-L-histidine.</text>
        <dbReference type="EC" id="2.7.13.3"/>
    </reaction>
</comment>
<protein>
    <recommendedName>
        <fullName evidence="2">histidine kinase</fullName>
        <ecNumber evidence="2">2.7.13.3</ecNumber>
    </recommendedName>
</protein>
<evidence type="ECO:0000256" key="1">
    <source>
        <dbReference type="ARBA" id="ARBA00000085"/>
    </source>
</evidence>
<keyword evidence="4" id="KW-0808">Transferase</keyword>
<dbReference type="Gene3D" id="3.30.565.10">
    <property type="entry name" value="Histidine kinase-like ATPase, C-terminal domain"/>
    <property type="match status" value="1"/>
</dbReference>
<dbReference type="Pfam" id="PF02518">
    <property type="entry name" value="HATPase_c"/>
    <property type="match status" value="1"/>
</dbReference>
<dbReference type="PANTHER" id="PTHR24421">
    <property type="entry name" value="NITRATE/NITRITE SENSOR PROTEIN NARX-RELATED"/>
    <property type="match status" value="1"/>
</dbReference>
<dbReference type="PROSITE" id="PS50109">
    <property type="entry name" value="HIS_KIN"/>
    <property type="match status" value="1"/>
</dbReference>
<dbReference type="CDD" id="cd16917">
    <property type="entry name" value="HATPase_UhpB-NarQ-NarX-like"/>
    <property type="match status" value="1"/>
</dbReference>
<keyword evidence="3" id="KW-0597">Phosphoprotein</keyword>
<gene>
    <name evidence="13" type="ORF">GCM10009430_39160</name>
</gene>
<dbReference type="EMBL" id="BAAAGE010000004">
    <property type="protein sequence ID" value="GAA0729210.1"/>
    <property type="molecule type" value="Genomic_DNA"/>
</dbReference>
<keyword evidence="9" id="KW-0802">TPR repeat</keyword>
<accession>A0ABN1J5C9</accession>
<dbReference type="Pfam" id="PF12862">
    <property type="entry name" value="ANAPC5"/>
    <property type="match status" value="1"/>
</dbReference>
<evidence type="ECO:0000256" key="2">
    <source>
        <dbReference type="ARBA" id="ARBA00012438"/>
    </source>
</evidence>
<sequence>MIYKLSLLNYILSFMKGTLRILLFLFLSSGFSQNKIIDSIQNELRMNPTTTVKMKFYNQLSRALVNIDIVTSEKYNDSLFALSNKENDEKMKMNAVYNNGVLNRMKGDYSKAENFIEKYLAYTNKTKDSVEFVKSIYQLATVQVYQDKKEQALSTYLKAISYIENMKDMQLQKAKILNAIGVIYKNTSQYNKAKEYHISAANIAIAEKDSTLLSIVYNGLGLVSMKQDSTSKALGYFKKSLGIAEKTNNTRVKSYQYRNIGMIYSKNKDFTKAEEYLKKALVLRRKMNNKSAIGGSLSDLGNVYIETNKLDKAERYIKEALEIFRENKTVSNENLMYFYLSTIETKRGNHQKANELLHQYYTRKDSLESLELKEKLNDLDVKYETEKKDKEITKQQLELKSQEAKIQKQQSQNLIMAGLAIFLLLTSILIWFVYQQRQKRKDQEILTLKREQQVKTLESLIEGEEKERLRLAKELHDGVNVDLSAIKYKLTSLLERNNKVIHEAVAMIDKSCEQVRAISHNLVPPALQNFSLVETLQDYCSTTNSIQDIEVSFQTVGSVIEIPKKAEVNIFRIVQELVNNSLKHSQGSEIHVQLSYQENNTIQLTVEDNGIGFDTSETNIEGIGLQNINSRITYLNGKLDVTSDEQGTSYVIDINTKKLA</sequence>
<dbReference type="SUPFAM" id="SSF48452">
    <property type="entry name" value="TPR-like"/>
    <property type="match status" value="2"/>
</dbReference>
<dbReference type="SUPFAM" id="SSF55874">
    <property type="entry name" value="ATPase domain of HSP90 chaperone/DNA topoisomerase II/histidine kinase"/>
    <property type="match status" value="1"/>
</dbReference>
<evidence type="ECO:0000256" key="9">
    <source>
        <dbReference type="PROSITE-ProRule" id="PRU00339"/>
    </source>
</evidence>
<dbReference type="PANTHER" id="PTHR24421:SF10">
    <property type="entry name" value="NITRATE_NITRITE SENSOR PROTEIN NARQ"/>
    <property type="match status" value="1"/>
</dbReference>
<feature type="coiled-coil region" evidence="10">
    <location>
        <begin position="387"/>
        <end position="414"/>
    </location>
</feature>
<feature type="repeat" description="TPR" evidence="9">
    <location>
        <begin position="254"/>
        <end position="287"/>
    </location>
</feature>
<organism evidence="13 14">
    <name type="scientific">Aquimarina litoralis</name>
    <dbReference type="NCBI Taxonomy" id="584605"/>
    <lineage>
        <taxon>Bacteria</taxon>
        <taxon>Pseudomonadati</taxon>
        <taxon>Bacteroidota</taxon>
        <taxon>Flavobacteriia</taxon>
        <taxon>Flavobacteriales</taxon>
        <taxon>Flavobacteriaceae</taxon>
        <taxon>Aquimarina</taxon>
    </lineage>
</organism>
<evidence type="ECO:0000259" key="12">
    <source>
        <dbReference type="PROSITE" id="PS50109"/>
    </source>
</evidence>
<dbReference type="SMART" id="SM00028">
    <property type="entry name" value="TPR"/>
    <property type="match status" value="6"/>
</dbReference>
<dbReference type="EC" id="2.7.13.3" evidence="2"/>
<dbReference type="Pfam" id="PF17874">
    <property type="entry name" value="TPR_MalT"/>
    <property type="match status" value="1"/>
</dbReference>
<evidence type="ECO:0000256" key="4">
    <source>
        <dbReference type="ARBA" id="ARBA00022679"/>
    </source>
</evidence>
<dbReference type="GO" id="GO:0005524">
    <property type="term" value="F:ATP binding"/>
    <property type="evidence" value="ECO:0007669"/>
    <property type="project" value="UniProtKB-KW"/>
</dbReference>
<evidence type="ECO:0000256" key="6">
    <source>
        <dbReference type="ARBA" id="ARBA00022777"/>
    </source>
</evidence>
<keyword evidence="6" id="KW-0418">Kinase</keyword>
<evidence type="ECO:0000256" key="10">
    <source>
        <dbReference type="SAM" id="Coils"/>
    </source>
</evidence>
<keyword evidence="5" id="KW-0547">Nucleotide-binding</keyword>
<dbReference type="Gene3D" id="1.25.40.10">
    <property type="entry name" value="Tetratricopeptide repeat domain"/>
    <property type="match status" value="2"/>
</dbReference>
<comment type="caution">
    <text evidence="13">The sequence shown here is derived from an EMBL/GenBank/DDBJ whole genome shotgun (WGS) entry which is preliminary data.</text>
</comment>
<dbReference type="InterPro" id="IPR011990">
    <property type="entry name" value="TPR-like_helical_dom_sf"/>
</dbReference>
<dbReference type="PROSITE" id="PS50005">
    <property type="entry name" value="TPR"/>
    <property type="match status" value="3"/>
</dbReference>
<dbReference type="InterPro" id="IPR026000">
    <property type="entry name" value="Apc5_dom"/>
</dbReference>
<evidence type="ECO:0000313" key="13">
    <source>
        <dbReference type="EMBL" id="GAA0729210.1"/>
    </source>
</evidence>
<dbReference type="Pfam" id="PF13181">
    <property type="entry name" value="TPR_8"/>
    <property type="match status" value="1"/>
</dbReference>
<dbReference type="InterPro" id="IPR011712">
    <property type="entry name" value="Sig_transdc_His_kin_sub3_dim/P"/>
</dbReference>
<name>A0ABN1J5C9_9FLAO</name>
<dbReference type="InterPro" id="IPR036890">
    <property type="entry name" value="HATPase_C_sf"/>
</dbReference>
<feature type="repeat" description="TPR" evidence="9">
    <location>
        <begin position="294"/>
        <end position="327"/>
    </location>
</feature>
<dbReference type="InterPro" id="IPR003594">
    <property type="entry name" value="HATPase_dom"/>
</dbReference>
<proteinExistence type="predicted"/>
<keyword evidence="11" id="KW-0472">Membrane</keyword>
<reference evidence="14" key="1">
    <citation type="journal article" date="2019" name="Int. J. Syst. Evol. Microbiol.">
        <title>The Global Catalogue of Microorganisms (GCM) 10K type strain sequencing project: providing services to taxonomists for standard genome sequencing and annotation.</title>
        <authorList>
            <consortium name="The Broad Institute Genomics Platform"/>
            <consortium name="The Broad Institute Genome Sequencing Center for Infectious Disease"/>
            <person name="Wu L."/>
            <person name="Ma J."/>
        </authorList>
    </citation>
    <scope>NUCLEOTIDE SEQUENCE [LARGE SCALE GENOMIC DNA]</scope>
    <source>
        <strain evidence="14">JCM 15974</strain>
    </source>
</reference>
<keyword evidence="11" id="KW-0812">Transmembrane</keyword>
<dbReference type="InterPro" id="IPR050482">
    <property type="entry name" value="Sensor_HK_TwoCompSys"/>
</dbReference>
<evidence type="ECO:0000256" key="8">
    <source>
        <dbReference type="ARBA" id="ARBA00023012"/>
    </source>
</evidence>
<dbReference type="SMART" id="SM00387">
    <property type="entry name" value="HATPase_c"/>
    <property type="match status" value="1"/>
</dbReference>